<feature type="region of interest" description="Disordered" evidence="1">
    <location>
        <begin position="46"/>
        <end position="74"/>
    </location>
</feature>
<organism evidence="2 3">
    <name type="scientific">Clarias magur</name>
    <name type="common">Asian catfish</name>
    <name type="synonym">Macropteronotus magur</name>
    <dbReference type="NCBI Taxonomy" id="1594786"/>
    <lineage>
        <taxon>Eukaryota</taxon>
        <taxon>Metazoa</taxon>
        <taxon>Chordata</taxon>
        <taxon>Craniata</taxon>
        <taxon>Vertebrata</taxon>
        <taxon>Euteleostomi</taxon>
        <taxon>Actinopterygii</taxon>
        <taxon>Neopterygii</taxon>
        <taxon>Teleostei</taxon>
        <taxon>Ostariophysi</taxon>
        <taxon>Siluriformes</taxon>
        <taxon>Clariidae</taxon>
        <taxon>Clarias</taxon>
    </lineage>
</organism>
<accession>A0A8J4X5U4</accession>
<comment type="caution">
    <text evidence="2">The sequence shown here is derived from an EMBL/GenBank/DDBJ whole genome shotgun (WGS) entry which is preliminary data.</text>
</comment>
<protein>
    <submittedName>
        <fullName evidence="2">G2/M phase-specific E3 ubiquitin-protein ligase-like</fullName>
    </submittedName>
</protein>
<evidence type="ECO:0000256" key="1">
    <source>
        <dbReference type="SAM" id="MobiDB-lite"/>
    </source>
</evidence>
<feature type="compositionally biased region" description="Polar residues" evidence="1">
    <location>
        <begin position="59"/>
        <end position="74"/>
    </location>
</feature>
<evidence type="ECO:0000313" key="3">
    <source>
        <dbReference type="Proteomes" id="UP000727407"/>
    </source>
</evidence>
<proteinExistence type="predicted"/>
<feature type="non-terminal residue" evidence="2">
    <location>
        <position position="74"/>
    </location>
</feature>
<dbReference type="OrthoDB" id="2384350at2759"/>
<gene>
    <name evidence="2" type="ORF">DAT39_006966</name>
</gene>
<reference evidence="2" key="1">
    <citation type="submission" date="2020-07" db="EMBL/GenBank/DDBJ databases">
        <title>Clarias magur genome sequencing, assembly and annotation.</title>
        <authorList>
            <person name="Kushwaha B."/>
            <person name="Kumar R."/>
            <person name="Das P."/>
            <person name="Joshi C.G."/>
            <person name="Kumar D."/>
            <person name="Nagpure N.S."/>
            <person name="Pandey M."/>
            <person name="Agarwal S."/>
            <person name="Srivastava S."/>
            <person name="Singh M."/>
            <person name="Sahoo L."/>
            <person name="Jayasankar P."/>
            <person name="Meher P.K."/>
            <person name="Koringa P.G."/>
            <person name="Iquebal M.A."/>
            <person name="Das S.P."/>
            <person name="Bit A."/>
            <person name="Patnaik S."/>
            <person name="Patel N."/>
            <person name="Shah T.M."/>
            <person name="Hinsu A."/>
            <person name="Jena J.K."/>
        </authorList>
    </citation>
    <scope>NUCLEOTIDE SEQUENCE</scope>
    <source>
        <strain evidence="2">CIFAMagur01</strain>
        <tissue evidence="2">Testis</tissue>
    </source>
</reference>
<feature type="non-terminal residue" evidence="2">
    <location>
        <position position="1"/>
    </location>
</feature>
<name>A0A8J4X5U4_CLAMG</name>
<keyword evidence="3" id="KW-1185">Reference proteome</keyword>
<sequence>LQILLPCHNKLVEPSLSTKQTLNGALVKKLFNKKSIHVRPDKVLLTEEKELSIPDGDSQHTNSSDSQEASDGIN</sequence>
<dbReference type="AlphaFoldDB" id="A0A8J4X5U4"/>
<dbReference type="EMBL" id="QNUK01000075">
    <property type="protein sequence ID" value="KAF5903271.1"/>
    <property type="molecule type" value="Genomic_DNA"/>
</dbReference>
<dbReference type="Proteomes" id="UP000727407">
    <property type="component" value="Unassembled WGS sequence"/>
</dbReference>
<evidence type="ECO:0000313" key="2">
    <source>
        <dbReference type="EMBL" id="KAF5903271.1"/>
    </source>
</evidence>